<dbReference type="InterPro" id="IPR016163">
    <property type="entry name" value="Ald_DH_C"/>
</dbReference>
<dbReference type="Pfam" id="PF00171">
    <property type="entry name" value="Aldedh"/>
    <property type="match status" value="1"/>
</dbReference>
<dbReference type="NCBIfam" id="NF001221">
    <property type="entry name" value="PRK00197.1"/>
    <property type="match status" value="1"/>
</dbReference>
<dbReference type="Gene3D" id="3.40.309.10">
    <property type="entry name" value="Aldehyde Dehydrogenase, Chain A, domain 2"/>
    <property type="match status" value="1"/>
</dbReference>
<dbReference type="InterPro" id="IPR016161">
    <property type="entry name" value="Ald_DH/histidinol_DH"/>
</dbReference>
<evidence type="ECO:0000256" key="6">
    <source>
        <dbReference type="ARBA" id="ARBA00049024"/>
    </source>
</evidence>
<dbReference type="HOGENOM" id="CLU_030231_0_0_5"/>
<keyword evidence="7" id="KW-0963">Cytoplasm</keyword>
<dbReference type="AlphaFoldDB" id="A4WZ47"/>
<dbReference type="InterPro" id="IPR015590">
    <property type="entry name" value="Aldehyde_DH_dom"/>
</dbReference>
<dbReference type="KEGG" id="rsq:Rsph17025_3804"/>
<dbReference type="PANTHER" id="PTHR11063:SF8">
    <property type="entry name" value="DELTA-1-PYRROLINE-5-CARBOXYLATE SYNTHASE"/>
    <property type="match status" value="1"/>
</dbReference>
<reference evidence="9" key="1">
    <citation type="submission" date="2007-04" db="EMBL/GenBank/DDBJ databases">
        <title>Complete sequence of plasmid pRSPA01 of Rhodobacter sphaeroides ATCC 17025.</title>
        <authorList>
            <consortium name="US DOE Joint Genome Institute"/>
            <person name="Copeland A."/>
            <person name="Lucas S."/>
            <person name="Lapidus A."/>
            <person name="Barry K."/>
            <person name="Detter J.C."/>
            <person name="Glavina del Rio T."/>
            <person name="Hammon N."/>
            <person name="Israni S."/>
            <person name="Dalin E."/>
            <person name="Tice H."/>
            <person name="Pitluck S."/>
            <person name="Chertkov O."/>
            <person name="Brettin T."/>
            <person name="Bruce D."/>
            <person name="Han C."/>
            <person name="Schmutz J."/>
            <person name="Larimer F."/>
            <person name="Land M."/>
            <person name="Hauser L."/>
            <person name="Kyrpides N."/>
            <person name="Kim E."/>
            <person name="Richardson P."/>
            <person name="Mackenzie C."/>
            <person name="Choudhary M."/>
            <person name="Donohue T.J."/>
            <person name="Kaplan S."/>
        </authorList>
    </citation>
    <scope>NUCLEOTIDE SEQUENCE [LARGE SCALE GENOMIC DNA]</scope>
    <source>
        <strain evidence="9">ATCC 17025</strain>
        <plasmid evidence="9">pRSPA01</plasmid>
    </source>
</reference>
<dbReference type="CDD" id="cd07079">
    <property type="entry name" value="ALDH_F18-19_ProA-GPR"/>
    <property type="match status" value="1"/>
</dbReference>
<gene>
    <name evidence="7" type="primary">proA</name>
    <name evidence="9" type="ordered locus">Rsph17025_3804</name>
</gene>
<dbReference type="PANTHER" id="PTHR11063">
    <property type="entry name" value="GLUTAMATE SEMIALDEHYDE DEHYDROGENASE"/>
    <property type="match status" value="1"/>
</dbReference>
<dbReference type="GO" id="GO:0004350">
    <property type="term" value="F:glutamate-5-semialdehyde dehydrogenase activity"/>
    <property type="evidence" value="ECO:0007669"/>
    <property type="project" value="UniProtKB-UniRule"/>
</dbReference>
<dbReference type="NCBIfam" id="TIGR00407">
    <property type="entry name" value="proA"/>
    <property type="match status" value="1"/>
</dbReference>
<sequence length="420" mass="44402">MDGQDVTGLMQQIGARARAAAAELAFAEPEAKRQALLAAADAVLVRQEEILAANAEDLAFGTAKGLSPAMMDRLKLDAGRIGGVVEGLRAVAAQKDPVGEVIAEWDRPSGLHIRRVRTPLGVVGVIYESRPNVTADAGALCLKSGNAVVLRGGSESFHTSTAIHACLQDGLRSAGLPEDAIQLVPTRDRAAVAEMLRMVEFIDVIVPRGGKGLVGLVQVEARVPVFAHLEGICHVYADADADLEKARRVVLNAKTRRTGICGAAECLLIDRAFLAKHGPVLIEDLLKAGVEVRAEGELAQVPGTVPAQPDDFGREFLDMIIAAKVVDGVDGAIAHIRRYGSSHTESILTENDVTAGRFFQRLDSAILMRNASTQFADGGEFGMGAEIGIATGKMHARGPVGAEQLTSFKYLVEGDGTIRP</sequence>
<evidence type="ECO:0000256" key="2">
    <source>
        <dbReference type="ARBA" id="ARBA00022605"/>
    </source>
</evidence>
<dbReference type="EMBL" id="CP000662">
    <property type="protein sequence ID" value="ABP72661.1"/>
    <property type="molecule type" value="Genomic_DNA"/>
</dbReference>
<dbReference type="Gene3D" id="3.40.605.10">
    <property type="entry name" value="Aldehyde Dehydrogenase, Chain A, domain 1"/>
    <property type="match status" value="1"/>
</dbReference>
<evidence type="ECO:0000256" key="5">
    <source>
        <dbReference type="ARBA" id="ARBA00023002"/>
    </source>
</evidence>
<dbReference type="InterPro" id="IPR020593">
    <property type="entry name" value="G-glutamylP_reductase_CS"/>
</dbReference>
<evidence type="ECO:0000256" key="4">
    <source>
        <dbReference type="ARBA" id="ARBA00022857"/>
    </source>
</evidence>
<keyword evidence="9" id="KW-0614">Plasmid</keyword>
<comment type="similarity">
    <text evidence="7">Belongs to the gamma-glutamyl phosphate reductase family.</text>
</comment>
<comment type="subcellular location">
    <subcellularLocation>
        <location evidence="7">Cytoplasm</location>
    </subcellularLocation>
</comment>
<geneLocation type="plasmid" evidence="9">
    <name>pRSPA01</name>
</geneLocation>
<keyword evidence="5 7" id="KW-0560">Oxidoreductase</keyword>
<dbReference type="HAMAP" id="MF_00412">
    <property type="entry name" value="ProA"/>
    <property type="match status" value="1"/>
</dbReference>
<evidence type="ECO:0000256" key="3">
    <source>
        <dbReference type="ARBA" id="ARBA00022650"/>
    </source>
</evidence>
<dbReference type="PROSITE" id="PS01223">
    <property type="entry name" value="PROA"/>
    <property type="match status" value="1"/>
</dbReference>
<dbReference type="UniPathway" id="UPA00098">
    <property type="reaction ID" value="UER00360"/>
</dbReference>
<feature type="domain" description="Aldehyde dehydrogenase" evidence="8">
    <location>
        <begin position="15"/>
        <end position="275"/>
    </location>
</feature>
<evidence type="ECO:0000256" key="7">
    <source>
        <dbReference type="HAMAP-Rule" id="MF_00412"/>
    </source>
</evidence>
<keyword evidence="4 7" id="KW-0521">NADP</keyword>
<dbReference type="InterPro" id="IPR016162">
    <property type="entry name" value="Ald_DH_N"/>
</dbReference>
<dbReference type="EC" id="1.2.1.41" evidence="7"/>
<evidence type="ECO:0000259" key="8">
    <source>
        <dbReference type="Pfam" id="PF00171"/>
    </source>
</evidence>
<dbReference type="GO" id="GO:0050661">
    <property type="term" value="F:NADP binding"/>
    <property type="evidence" value="ECO:0007669"/>
    <property type="project" value="InterPro"/>
</dbReference>
<keyword evidence="3 7" id="KW-0641">Proline biosynthesis</keyword>
<evidence type="ECO:0000313" key="9">
    <source>
        <dbReference type="EMBL" id="ABP72661.1"/>
    </source>
</evidence>
<organism evidence="9">
    <name type="scientific">Cereibacter sphaeroides (strain ATCC 17025 / ATH 2.4.3)</name>
    <name type="common">Rhodobacter sphaeroides</name>
    <dbReference type="NCBI Taxonomy" id="349102"/>
    <lineage>
        <taxon>Bacteria</taxon>
        <taxon>Pseudomonadati</taxon>
        <taxon>Pseudomonadota</taxon>
        <taxon>Alphaproteobacteria</taxon>
        <taxon>Rhodobacterales</taxon>
        <taxon>Paracoccaceae</taxon>
        <taxon>Cereibacter</taxon>
    </lineage>
</organism>
<comment type="pathway">
    <text evidence="1 7">Amino-acid biosynthesis; L-proline biosynthesis; L-glutamate 5-semialdehyde from L-glutamate: step 2/2.</text>
</comment>
<dbReference type="PIRSF" id="PIRSF000151">
    <property type="entry name" value="GPR"/>
    <property type="match status" value="1"/>
</dbReference>
<dbReference type="GO" id="GO:0005737">
    <property type="term" value="C:cytoplasm"/>
    <property type="evidence" value="ECO:0007669"/>
    <property type="project" value="UniProtKB-SubCell"/>
</dbReference>
<dbReference type="InterPro" id="IPR000965">
    <property type="entry name" value="GPR_dom"/>
</dbReference>
<dbReference type="GO" id="GO:0055129">
    <property type="term" value="P:L-proline biosynthetic process"/>
    <property type="evidence" value="ECO:0007669"/>
    <property type="project" value="UniProtKB-UniRule"/>
</dbReference>
<proteinExistence type="inferred from homology"/>
<protein>
    <recommendedName>
        <fullName evidence="7">Gamma-glutamyl phosphate reductase</fullName>
        <shortName evidence="7">GPR</shortName>
        <ecNumber evidence="7">1.2.1.41</ecNumber>
    </recommendedName>
    <alternativeName>
        <fullName evidence="7">Glutamate-5-semialdehyde dehydrogenase</fullName>
    </alternativeName>
    <alternativeName>
        <fullName evidence="7">Glutamyl-gamma-semialdehyde dehydrogenase</fullName>
        <shortName evidence="7">GSA dehydrogenase</shortName>
    </alternativeName>
</protein>
<dbReference type="SUPFAM" id="SSF53720">
    <property type="entry name" value="ALDH-like"/>
    <property type="match status" value="1"/>
</dbReference>
<keyword evidence="2 7" id="KW-0028">Amino-acid biosynthesis</keyword>
<evidence type="ECO:0000256" key="1">
    <source>
        <dbReference type="ARBA" id="ARBA00004985"/>
    </source>
</evidence>
<accession>A4WZ47</accession>
<name>A4WZ47_CERS5</name>
<dbReference type="InterPro" id="IPR012134">
    <property type="entry name" value="Glu-5-SA_DH"/>
</dbReference>
<comment type="catalytic activity">
    <reaction evidence="6 7">
        <text>L-glutamate 5-semialdehyde + phosphate + NADP(+) = L-glutamyl 5-phosphate + NADPH + H(+)</text>
        <dbReference type="Rhea" id="RHEA:19541"/>
        <dbReference type="ChEBI" id="CHEBI:15378"/>
        <dbReference type="ChEBI" id="CHEBI:43474"/>
        <dbReference type="ChEBI" id="CHEBI:57783"/>
        <dbReference type="ChEBI" id="CHEBI:58066"/>
        <dbReference type="ChEBI" id="CHEBI:58274"/>
        <dbReference type="ChEBI" id="CHEBI:58349"/>
        <dbReference type="EC" id="1.2.1.41"/>
    </reaction>
</comment>
<comment type="function">
    <text evidence="7">Catalyzes the NADPH-dependent reduction of L-glutamate 5-phosphate into L-glutamate 5-semialdehyde and phosphate. The product spontaneously undergoes cyclization to form 1-pyrroline-5-carboxylate.</text>
</comment>
<dbReference type="BioCyc" id="RSPH349102:G1G8M-3918-MONOMER"/>